<evidence type="ECO:0000256" key="1">
    <source>
        <dbReference type="SAM" id="Phobius"/>
    </source>
</evidence>
<keyword evidence="1" id="KW-0812">Transmembrane</keyword>
<protein>
    <submittedName>
        <fullName evidence="2">Unannotated protein</fullName>
    </submittedName>
</protein>
<evidence type="ECO:0000313" key="2">
    <source>
        <dbReference type="EMBL" id="CAB4552308.1"/>
    </source>
</evidence>
<feature type="transmembrane region" description="Helical" evidence="1">
    <location>
        <begin position="253"/>
        <end position="272"/>
    </location>
</feature>
<proteinExistence type="predicted"/>
<dbReference type="AlphaFoldDB" id="A0A6J6CR21"/>
<feature type="transmembrane region" description="Helical" evidence="1">
    <location>
        <begin position="225"/>
        <end position="247"/>
    </location>
</feature>
<sequence length="362" mass="41450">MATTIFITVVLLRFALPLLIPRFPLPAVLACLVLDAADQTIFQAFTDDPLAGYQTYDKALDVYYLTVAYISAMRNWRDPVAFQVARFLFLYRLVGVTLFELVEQRWIIFVFANAFEYFFIAYEAVRTRWEPTRLQARHVVGLAVFIWVFVKLPQEWWIHLAKLDFTEFMADHPYMWGVLAVVFGVAGTVLYLKRSSIPPPDWPFTVDVDAHLPAIDETITGRERFWSVILAEKVVLLALISVIFAQILPDVRATNLGLALGVTVLVVANAAVSQWLRRRGRTWVGIVRLFVAMLLINLGIVFLDTLVSDRGDERPATNTLFFMLILSMLIALFDRFRATRREREGLDSIRDAWRRERTPAGG</sequence>
<keyword evidence="1" id="KW-0472">Membrane</keyword>
<name>A0A6J6CR21_9ZZZZ</name>
<organism evidence="2">
    <name type="scientific">freshwater metagenome</name>
    <dbReference type="NCBI Taxonomy" id="449393"/>
    <lineage>
        <taxon>unclassified sequences</taxon>
        <taxon>metagenomes</taxon>
        <taxon>ecological metagenomes</taxon>
    </lineage>
</organism>
<feature type="transmembrane region" description="Helical" evidence="1">
    <location>
        <begin position="174"/>
        <end position="192"/>
    </location>
</feature>
<accession>A0A6J6CR21</accession>
<feature type="transmembrane region" description="Helical" evidence="1">
    <location>
        <begin position="315"/>
        <end position="333"/>
    </location>
</feature>
<reference evidence="2" key="1">
    <citation type="submission" date="2020-05" db="EMBL/GenBank/DDBJ databases">
        <authorList>
            <person name="Chiriac C."/>
            <person name="Salcher M."/>
            <person name="Ghai R."/>
            <person name="Kavagutti S V."/>
        </authorList>
    </citation>
    <scope>NUCLEOTIDE SEQUENCE</scope>
</reference>
<feature type="transmembrane region" description="Helical" evidence="1">
    <location>
        <begin position="137"/>
        <end position="154"/>
    </location>
</feature>
<feature type="transmembrane region" description="Helical" evidence="1">
    <location>
        <begin position="106"/>
        <end position="125"/>
    </location>
</feature>
<feature type="transmembrane region" description="Helical" evidence="1">
    <location>
        <begin position="284"/>
        <end position="303"/>
    </location>
</feature>
<keyword evidence="1" id="KW-1133">Transmembrane helix</keyword>
<gene>
    <name evidence="2" type="ORF">UFOPK1493_01158</name>
</gene>
<dbReference type="EMBL" id="CAEZSR010000032">
    <property type="protein sequence ID" value="CAB4552308.1"/>
    <property type="molecule type" value="Genomic_DNA"/>
</dbReference>